<dbReference type="EMBL" id="LT629780">
    <property type="protein sequence ID" value="SDT93294.1"/>
    <property type="molecule type" value="Genomic_DNA"/>
</dbReference>
<dbReference type="AlphaFoldDB" id="A0A1H2EE42"/>
<evidence type="ECO:0000313" key="2">
    <source>
        <dbReference type="EMBL" id="SDT93294.1"/>
    </source>
</evidence>
<keyword evidence="1" id="KW-1133">Transmembrane helix</keyword>
<keyword evidence="1" id="KW-0812">Transmembrane</keyword>
<feature type="transmembrane region" description="Helical" evidence="1">
    <location>
        <begin position="29"/>
        <end position="48"/>
    </location>
</feature>
<evidence type="ECO:0000256" key="1">
    <source>
        <dbReference type="SAM" id="Phobius"/>
    </source>
</evidence>
<gene>
    <name evidence="2" type="ORF">SAMN05216580_0528</name>
</gene>
<dbReference type="STRING" id="1245526.SAMN05216580_0528"/>
<proteinExistence type="predicted"/>
<dbReference type="RefSeq" id="WP_090211899.1">
    <property type="nucleotide sequence ID" value="NZ_LT629780.1"/>
</dbReference>
<name>A0A1H2EE42_9GAMM</name>
<accession>A0A1H2EE42</accession>
<keyword evidence="3" id="KW-1185">Reference proteome</keyword>
<reference evidence="3" key="1">
    <citation type="submission" date="2016-10" db="EMBL/GenBank/DDBJ databases">
        <authorList>
            <person name="Varghese N."/>
            <person name="Submissions S."/>
        </authorList>
    </citation>
    <scope>NUCLEOTIDE SEQUENCE [LARGE SCALE GENOMIC DNA]</scope>
    <source>
        <strain evidence="3">CCTCC 2012022</strain>
    </source>
</reference>
<keyword evidence="1" id="KW-0472">Membrane</keyword>
<sequence>MIWHLVAALCAAAAGAGIALLLRSLTRKWLPAWTIPAFAGLGMLAYTIHYEYTWFDSKQARLPAGSVVVASEKGEMLWRPWTMQFPMPLVYTVLDGANAQIEETSQGRVARFVLYRFEKQHLISTVKSGTYQMLCAEKAMFLLNEAGQAKFETLTELDVDAPLYQAVCTGNGLQVAAPGQ</sequence>
<dbReference type="OrthoDB" id="8601734at2"/>
<evidence type="ECO:0000313" key="3">
    <source>
        <dbReference type="Proteomes" id="UP000243063"/>
    </source>
</evidence>
<dbReference type="Proteomes" id="UP000243063">
    <property type="component" value="Chromosome I"/>
</dbReference>
<protein>
    <submittedName>
        <fullName evidence="2">Uncharacterized protein</fullName>
    </submittedName>
</protein>
<organism evidence="2 3">
    <name type="scientific">Geopseudomonas guangdongensis</name>
    <dbReference type="NCBI Taxonomy" id="1245526"/>
    <lineage>
        <taxon>Bacteria</taxon>
        <taxon>Pseudomonadati</taxon>
        <taxon>Pseudomonadota</taxon>
        <taxon>Gammaproteobacteria</taxon>
        <taxon>Pseudomonadales</taxon>
        <taxon>Pseudomonadaceae</taxon>
        <taxon>Geopseudomonas</taxon>
    </lineage>
</organism>